<sequence length="187" mass="21735">MEFLVDQLAGFVVGITGGIITGVWGLRAGDRRKRRTQVRQVTATLNPVWEPMPDRPNTKVMTSGLLTVRNNSEWPVRQIIIMKPQSVAAYHIRYLGPGDERVESISKEEMLTNERIESPVTMQIEDDNKRLWRWAPAENDLSPIPEPIPLHSHAVQWLDRRSRHFHRLLMRLPKRTRDWLWGYAPEG</sequence>
<dbReference type="RefSeq" id="WP_166757844.1">
    <property type="nucleotide sequence ID" value="NZ_JAAMPA010000008.1"/>
</dbReference>
<keyword evidence="1" id="KW-0812">Transmembrane</keyword>
<comment type="caution">
    <text evidence="2">The sequence shown here is derived from an EMBL/GenBank/DDBJ whole genome shotgun (WGS) entry which is preliminary data.</text>
</comment>
<dbReference type="Proteomes" id="UP000552836">
    <property type="component" value="Unassembled WGS sequence"/>
</dbReference>
<evidence type="ECO:0000313" key="2">
    <source>
        <dbReference type="EMBL" id="NIH70303.1"/>
    </source>
</evidence>
<reference evidence="2 3" key="1">
    <citation type="submission" date="2020-02" db="EMBL/GenBank/DDBJ databases">
        <title>Sequencing the genomes of 1000 actinobacteria strains.</title>
        <authorList>
            <person name="Klenk H.-P."/>
        </authorList>
    </citation>
    <scope>NUCLEOTIDE SEQUENCE [LARGE SCALE GENOMIC DNA]</scope>
    <source>
        <strain evidence="2 3">DSM 45201</strain>
    </source>
</reference>
<organism evidence="2 3">
    <name type="scientific">Modestobacter marinus</name>
    <dbReference type="NCBI Taxonomy" id="477641"/>
    <lineage>
        <taxon>Bacteria</taxon>
        <taxon>Bacillati</taxon>
        <taxon>Actinomycetota</taxon>
        <taxon>Actinomycetes</taxon>
        <taxon>Geodermatophilales</taxon>
        <taxon>Geodermatophilaceae</taxon>
        <taxon>Modestobacter</taxon>
    </lineage>
</organism>
<dbReference type="EMBL" id="JAAMPA010000008">
    <property type="protein sequence ID" value="NIH70303.1"/>
    <property type="molecule type" value="Genomic_DNA"/>
</dbReference>
<evidence type="ECO:0000256" key="1">
    <source>
        <dbReference type="SAM" id="Phobius"/>
    </source>
</evidence>
<dbReference type="AlphaFoldDB" id="A0A846LR29"/>
<keyword evidence="1" id="KW-1133">Transmembrane helix</keyword>
<name>A0A846LR29_9ACTN</name>
<evidence type="ECO:0000313" key="3">
    <source>
        <dbReference type="Proteomes" id="UP000552836"/>
    </source>
</evidence>
<keyword evidence="1" id="KW-0472">Membrane</keyword>
<accession>A0A846LR29</accession>
<gene>
    <name evidence="2" type="ORF">FB380_004814</name>
</gene>
<feature type="transmembrane region" description="Helical" evidence="1">
    <location>
        <begin position="6"/>
        <end position="26"/>
    </location>
</feature>
<proteinExistence type="predicted"/>
<protein>
    <submittedName>
        <fullName evidence="2">Uncharacterized protein</fullName>
    </submittedName>
</protein>